<dbReference type="Gene3D" id="1.25.40.10">
    <property type="entry name" value="Tetratricopeptide repeat domain"/>
    <property type="match status" value="1"/>
</dbReference>
<keyword evidence="3" id="KW-1185">Reference proteome</keyword>
<dbReference type="SUPFAM" id="SSF48452">
    <property type="entry name" value="TPR-like"/>
    <property type="match status" value="1"/>
</dbReference>
<reference evidence="3" key="1">
    <citation type="submission" date="2017-02" db="EMBL/GenBank/DDBJ databases">
        <authorList>
            <person name="Varghese N."/>
            <person name="Submissions S."/>
        </authorList>
    </citation>
    <scope>NUCLEOTIDE SEQUENCE [LARGE SCALE GENOMIC DNA]</scope>
    <source>
        <strain evidence="3">ATCC 27094</strain>
    </source>
</reference>
<dbReference type="GO" id="GO:0016740">
    <property type="term" value="F:transferase activity"/>
    <property type="evidence" value="ECO:0007669"/>
    <property type="project" value="UniProtKB-KW"/>
</dbReference>
<dbReference type="Proteomes" id="UP000190092">
    <property type="component" value="Unassembled WGS sequence"/>
</dbReference>
<dbReference type="InterPro" id="IPR029044">
    <property type="entry name" value="Nucleotide-diphossugar_trans"/>
</dbReference>
<dbReference type="STRING" id="225324.SAMN02745126_06572"/>
<dbReference type="OrthoDB" id="115878at2"/>
<dbReference type="AlphaFoldDB" id="A0A1T4TNV0"/>
<evidence type="ECO:0000313" key="3">
    <source>
        <dbReference type="Proteomes" id="UP000190092"/>
    </source>
</evidence>
<organism evidence="2 3">
    <name type="scientific">Enhydrobacter aerosaccus</name>
    <dbReference type="NCBI Taxonomy" id="225324"/>
    <lineage>
        <taxon>Bacteria</taxon>
        <taxon>Pseudomonadati</taxon>
        <taxon>Pseudomonadota</taxon>
        <taxon>Alphaproteobacteria</taxon>
        <taxon>Hyphomicrobiales</taxon>
        <taxon>Enhydrobacter</taxon>
    </lineage>
</organism>
<feature type="domain" description="Glycosyltransferase 2-like" evidence="1">
    <location>
        <begin position="531"/>
        <end position="644"/>
    </location>
</feature>
<dbReference type="InterPro" id="IPR011990">
    <property type="entry name" value="TPR-like_helical_dom_sf"/>
</dbReference>
<evidence type="ECO:0000313" key="2">
    <source>
        <dbReference type="EMBL" id="SKA42114.1"/>
    </source>
</evidence>
<proteinExistence type="predicted"/>
<accession>A0A1T4TNV0</accession>
<gene>
    <name evidence="2" type="ORF">SAMN02745126_06572</name>
</gene>
<sequence>MAGAIDFSSLMPAVPRWWLRRIMAYAQRRKVRSLISKADWARDQKNYEIAASLYGAALTLDSSLSAIHVQCGHMNKEVGRFALAETHYLHALALTPNDPDLHLQIGHFYKVVGRLGDAAWAYYCAAELKPGWPEPLGELCALYEADNTTFAMLKSRDSQYVVAESGPFGQVEFVTPSRWAVVGGSPIIRVRSSVEKALTIELFPLCGLRSKEILPAPTVKLNCEQDEIRNIYAATPSDWLDDGPHIIIVRAANGSPLALLAIVVEPFIEWRLSYQALVNEELVQFELDRADAEQFVREMLYQPQFLVAIEGSEEARIGETVASLKAQVYPHWMVRLFHGRAGADFLESSDFDFLIWLEEGDELRPNALFEFASAINAKPDADLHYADEDVRLPNGCAGSPFFKPDWSPDYLEVFNYIGRPACFRANIAQRSVGGEGYYDFVLRFCEYTSQIHHIRKVLCKVNRSPCERHDVNRDRLALMGRLGRTKRAGKILPLIGADFGWDIRIDLNRMPMISIILPTASRTIEYGDRAVELLPNVLSSISDRTNYSNLEVIVISNGDLKPEHKAKALALGCRLVNYEEPVFNISKKLNMGVREARGEFLVLLNDDIEIVTRSWIERMLEHFEKSHVGVVGAKLLYPSGMIQHAGVVINCGNPDHVVRCFPADQEGYFLSTCGVRNYVAVTGACMMTRRDIYLSVGGFSEDLAVSYNDIDFCQKVRAMGRSVVYAPQATLIHMESQSRTPTLDPKEAEIYQRRWASVDTVDPFYNEVGLTIQPPTFEVTFNGRYL</sequence>
<dbReference type="PANTHER" id="PTHR43179">
    <property type="entry name" value="RHAMNOSYLTRANSFERASE WBBL"/>
    <property type="match status" value="1"/>
</dbReference>
<dbReference type="InterPro" id="IPR001173">
    <property type="entry name" value="Glyco_trans_2-like"/>
</dbReference>
<dbReference type="SUPFAM" id="SSF53448">
    <property type="entry name" value="Nucleotide-diphospho-sugar transferases"/>
    <property type="match status" value="2"/>
</dbReference>
<dbReference type="InterPro" id="IPR019734">
    <property type="entry name" value="TPR_rpt"/>
</dbReference>
<dbReference type="PANTHER" id="PTHR43179:SF7">
    <property type="entry name" value="RHAMNOSYLTRANSFERASE WBBL"/>
    <property type="match status" value="1"/>
</dbReference>
<protein>
    <submittedName>
        <fullName evidence="2">Glycosyltransferase, GT2 family</fullName>
    </submittedName>
</protein>
<keyword evidence="2" id="KW-0808">Transferase</keyword>
<dbReference type="Gene3D" id="3.90.550.10">
    <property type="entry name" value="Spore Coat Polysaccharide Biosynthesis Protein SpsA, Chain A"/>
    <property type="match status" value="2"/>
</dbReference>
<dbReference type="Pfam" id="PF00535">
    <property type="entry name" value="Glycos_transf_2"/>
    <property type="match status" value="1"/>
</dbReference>
<evidence type="ECO:0000259" key="1">
    <source>
        <dbReference type="Pfam" id="PF00535"/>
    </source>
</evidence>
<dbReference type="EMBL" id="FUWJ01000026">
    <property type="protein sequence ID" value="SKA42114.1"/>
    <property type="molecule type" value="Genomic_DNA"/>
</dbReference>
<dbReference type="SMART" id="SM00028">
    <property type="entry name" value="TPR"/>
    <property type="match status" value="3"/>
</dbReference>
<name>A0A1T4TNV0_9HYPH</name>